<name>A0A084SQN8_9BACT</name>
<dbReference type="EMBL" id="JPMI01000177">
    <property type="protein sequence ID" value="KFA90773.1"/>
    <property type="molecule type" value="Genomic_DNA"/>
</dbReference>
<evidence type="ECO:0000313" key="2">
    <source>
        <dbReference type="EMBL" id="KFA90773.1"/>
    </source>
</evidence>
<sequence length="240" mass="26481">MTRTMKLMLLLSLMVAGTAGATGPSSLEVKLTPLAARKGSVLFRTRYTVNREGAHRFMTVEFGWLVVDAGGGWKEVPHRTVAEPPSPASAEEDTRAWAELKRADAEFKAPLDWKSPPESLAGLLREYGFTKKDAVAKNAGAGTVTWSPKELCQGKHCTTPCRQRTLHEWRSGDADAVEEPQKKPLQALFVHSGLAVFHNKYNEENNQGAFFTEPVKGKVEEDRDPGIEIHDVMAICVLPR</sequence>
<evidence type="ECO:0000313" key="3">
    <source>
        <dbReference type="Proteomes" id="UP000028547"/>
    </source>
</evidence>
<protein>
    <submittedName>
        <fullName evidence="2">Uncharacterized protein</fullName>
    </submittedName>
</protein>
<feature type="signal peptide" evidence="1">
    <location>
        <begin position="1"/>
        <end position="21"/>
    </location>
</feature>
<dbReference type="Proteomes" id="UP000028547">
    <property type="component" value="Unassembled WGS sequence"/>
</dbReference>
<keyword evidence="1" id="KW-0732">Signal</keyword>
<proteinExistence type="predicted"/>
<comment type="caution">
    <text evidence="2">The sequence shown here is derived from an EMBL/GenBank/DDBJ whole genome shotgun (WGS) entry which is preliminary data.</text>
</comment>
<evidence type="ECO:0000256" key="1">
    <source>
        <dbReference type="SAM" id="SignalP"/>
    </source>
</evidence>
<feature type="chain" id="PRO_5001781836" evidence="1">
    <location>
        <begin position="22"/>
        <end position="240"/>
    </location>
</feature>
<organism evidence="2 3">
    <name type="scientific">Archangium violaceum Cb vi76</name>
    <dbReference type="NCBI Taxonomy" id="1406225"/>
    <lineage>
        <taxon>Bacteria</taxon>
        <taxon>Pseudomonadati</taxon>
        <taxon>Myxococcota</taxon>
        <taxon>Myxococcia</taxon>
        <taxon>Myxococcales</taxon>
        <taxon>Cystobacterineae</taxon>
        <taxon>Archangiaceae</taxon>
        <taxon>Archangium</taxon>
    </lineage>
</organism>
<gene>
    <name evidence="2" type="ORF">Q664_26445</name>
</gene>
<dbReference type="AlphaFoldDB" id="A0A084SQN8"/>
<reference evidence="2 3" key="1">
    <citation type="submission" date="2014-07" db="EMBL/GenBank/DDBJ databases">
        <title>Draft Genome Sequence of Gephyronic Acid Producer, Cystobacter violaceus Strain Cb vi76.</title>
        <authorList>
            <person name="Stevens D.C."/>
            <person name="Young J."/>
            <person name="Carmichael R."/>
            <person name="Tan J."/>
            <person name="Taylor R.E."/>
        </authorList>
    </citation>
    <scope>NUCLEOTIDE SEQUENCE [LARGE SCALE GENOMIC DNA]</scope>
    <source>
        <strain evidence="2 3">Cb vi76</strain>
    </source>
</reference>
<accession>A0A084SQN8</accession>
<dbReference type="RefSeq" id="WP_043401146.1">
    <property type="nucleotide sequence ID" value="NZ_JPMI01000177.1"/>
</dbReference>